<feature type="transmembrane region" description="Helical" evidence="6">
    <location>
        <begin position="98"/>
        <end position="118"/>
    </location>
</feature>
<proteinExistence type="inferred from homology"/>
<accession>A0A067PP27</accession>
<keyword evidence="8" id="KW-1185">Reference proteome</keyword>
<feature type="transmembrane region" description="Helical" evidence="6">
    <location>
        <begin position="195"/>
        <end position="216"/>
    </location>
</feature>
<evidence type="ECO:0000313" key="8">
    <source>
        <dbReference type="Proteomes" id="UP000027265"/>
    </source>
</evidence>
<dbReference type="NCBIfam" id="NF038013">
    <property type="entry name" value="AceTr_1"/>
    <property type="match status" value="1"/>
</dbReference>
<feature type="transmembrane region" description="Helical" evidence="6">
    <location>
        <begin position="47"/>
        <end position="66"/>
    </location>
</feature>
<dbReference type="InterPro" id="IPR000791">
    <property type="entry name" value="Gpr1/Fun34/SatP-like"/>
</dbReference>
<dbReference type="GO" id="GO:0005886">
    <property type="term" value="C:plasma membrane"/>
    <property type="evidence" value="ECO:0007669"/>
    <property type="project" value="TreeGrafter"/>
</dbReference>
<dbReference type="PANTHER" id="PTHR31123:SF1">
    <property type="entry name" value="ACCUMULATION OF DYADS PROTEIN 2-RELATED"/>
    <property type="match status" value="1"/>
</dbReference>
<dbReference type="GO" id="GO:0015123">
    <property type="term" value="F:acetate transmembrane transporter activity"/>
    <property type="evidence" value="ECO:0007669"/>
    <property type="project" value="TreeGrafter"/>
</dbReference>
<dbReference type="Pfam" id="PF01184">
    <property type="entry name" value="Gpr1_Fun34_YaaH"/>
    <property type="match status" value="1"/>
</dbReference>
<protein>
    <submittedName>
        <fullName evidence="7">Uncharacterized protein</fullName>
    </submittedName>
</protein>
<dbReference type="InterPro" id="IPR051633">
    <property type="entry name" value="AceTr"/>
</dbReference>
<evidence type="ECO:0000256" key="3">
    <source>
        <dbReference type="ARBA" id="ARBA00022692"/>
    </source>
</evidence>
<dbReference type="STRING" id="933084.A0A067PP27"/>
<dbReference type="AlphaFoldDB" id="A0A067PP27"/>
<dbReference type="EMBL" id="KL197736">
    <property type="protein sequence ID" value="KDQ53052.1"/>
    <property type="molecule type" value="Genomic_DNA"/>
</dbReference>
<name>A0A067PP27_9AGAM</name>
<feature type="transmembrane region" description="Helical" evidence="6">
    <location>
        <begin position="138"/>
        <end position="161"/>
    </location>
</feature>
<reference evidence="8" key="1">
    <citation type="journal article" date="2014" name="Proc. Natl. Acad. Sci. U.S.A.">
        <title>Extensive sampling of basidiomycete genomes demonstrates inadequacy of the white-rot/brown-rot paradigm for wood decay fungi.</title>
        <authorList>
            <person name="Riley R."/>
            <person name="Salamov A.A."/>
            <person name="Brown D.W."/>
            <person name="Nagy L.G."/>
            <person name="Floudas D."/>
            <person name="Held B.W."/>
            <person name="Levasseur A."/>
            <person name="Lombard V."/>
            <person name="Morin E."/>
            <person name="Otillar R."/>
            <person name="Lindquist E.A."/>
            <person name="Sun H."/>
            <person name="LaButti K.M."/>
            <person name="Schmutz J."/>
            <person name="Jabbour D."/>
            <person name="Luo H."/>
            <person name="Baker S.E."/>
            <person name="Pisabarro A.G."/>
            <person name="Walton J.D."/>
            <person name="Blanchette R.A."/>
            <person name="Henrissat B."/>
            <person name="Martin F."/>
            <person name="Cullen D."/>
            <person name="Hibbett D.S."/>
            <person name="Grigoriev I.V."/>
        </authorList>
    </citation>
    <scope>NUCLEOTIDE SEQUENCE [LARGE SCALE GENOMIC DNA]</scope>
    <source>
        <strain evidence="8">MUCL 33604</strain>
    </source>
</reference>
<evidence type="ECO:0000256" key="4">
    <source>
        <dbReference type="ARBA" id="ARBA00022989"/>
    </source>
</evidence>
<evidence type="ECO:0000256" key="1">
    <source>
        <dbReference type="ARBA" id="ARBA00004141"/>
    </source>
</evidence>
<keyword evidence="4 6" id="KW-1133">Transmembrane helix</keyword>
<evidence type="ECO:0000256" key="5">
    <source>
        <dbReference type="ARBA" id="ARBA00023136"/>
    </source>
</evidence>
<comment type="similarity">
    <text evidence="2">Belongs to the acetate uptake transporter (AceTr) (TC 2.A.96) family.</text>
</comment>
<dbReference type="HOGENOM" id="CLU_051062_1_2_1"/>
<evidence type="ECO:0000313" key="7">
    <source>
        <dbReference type="EMBL" id="KDQ53052.1"/>
    </source>
</evidence>
<gene>
    <name evidence="7" type="ORF">JAAARDRAFT_210274</name>
</gene>
<evidence type="ECO:0000256" key="2">
    <source>
        <dbReference type="ARBA" id="ARBA00005587"/>
    </source>
</evidence>
<comment type="subcellular location">
    <subcellularLocation>
        <location evidence="1">Membrane</location>
        <topology evidence="1">Multi-pass membrane protein</topology>
    </subcellularLocation>
</comment>
<keyword evidence="5 6" id="KW-0472">Membrane</keyword>
<dbReference type="PANTHER" id="PTHR31123">
    <property type="entry name" value="ACCUMULATION OF DYADS PROTEIN 2-RELATED"/>
    <property type="match status" value="1"/>
</dbReference>
<dbReference type="Proteomes" id="UP000027265">
    <property type="component" value="Unassembled WGS sequence"/>
</dbReference>
<feature type="transmembrane region" description="Helical" evidence="6">
    <location>
        <begin position="72"/>
        <end position="91"/>
    </location>
</feature>
<keyword evidence="3 6" id="KW-0812">Transmembrane</keyword>
<dbReference type="InParanoid" id="A0A067PP27"/>
<evidence type="ECO:0000256" key="6">
    <source>
        <dbReference type="SAM" id="Phobius"/>
    </source>
</evidence>
<organism evidence="7 8">
    <name type="scientific">Jaapia argillacea MUCL 33604</name>
    <dbReference type="NCBI Taxonomy" id="933084"/>
    <lineage>
        <taxon>Eukaryota</taxon>
        <taxon>Fungi</taxon>
        <taxon>Dikarya</taxon>
        <taxon>Basidiomycota</taxon>
        <taxon>Agaricomycotina</taxon>
        <taxon>Agaricomycetes</taxon>
        <taxon>Agaricomycetidae</taxon>
        <taxon>Jaapiales</taxon>
        <taxon>Jaapiaceae</taxon>
        <taxon>Jaapia</taxon>
    </lineage>
</organism>
<sequence>MSGSPTMMTKEESGNGYYPEPLHRGAPIQYVQAPPPRVYADPAPLGMLAYGTVFLCSSLVTLGAGGVTTPNIILVFAIFYGGIFQSLVGMWEIFLGNTFAATVFATYGGFNFTYGSLYLPQIGLASAYSVNGVVTEEFTHAIGIYLAIWCLITGLFCIGALRTTGPIVFTLGSTVIALACLSANCFHPNPHLNTAGGAMGLVATCGAYYGALSGFWSKDATFQVIRLPPVILASSV</sequence>
<dbReference type="OrthoDB" id="3648309at2759"/>